<dbReference type="EMBL" id="JBJKBG010000008">
    <property type="protein sequence ID" value="KAL3725057.1"/>
    <property type="molecule type" value="Genomic_DNA"/>
</dbReference>
<evidence type="ECO:0000256" key="7">
    <source>
        <dbReference type="SAM" id="SignalP"/>
    </source>
</evidence>
<name>A0ABD3JCM0_EUCGL</name>
<accession>A0ABD3JCM0</accession>
<reference evidence="9 10" key="1">
    <citation type="submission" date="2024-11" db="EMBL/GenBank/DDBJ databases">
        <title>Chromosome-level genome assembly of Eucalyptus globulus Labill. provides insights into its genome evolution.</title>
        <authorList>
            <person name="Li X."/>
        </authorList>
    </citation>
    <scope>NUCLEOTIDE SEQUENCE [LARGE SCALE GENOMIC DNA]</scope>
    <source>
        <strain evidence="9">CL2024</strain>
        <tissue evidence="9">Fresh tender leaves</tissue>
    </source>
</reference>
<sequence>MASSSPLQLLPRGLPAAALLLLLLLVLAPAADALACSSQNITNSTLYSTCLDLPTLSASLHFSYDRANSSAAVAFVAAPPKGEDGWVAWALNPTATGMFGAQALIAFRDAGVMTVKTYNITSTTVRESPISFETWDRATEYNSADGTMRIYAKIKVPAGDPAKLNQVWQVGSSVTNSVPDAHAMAAENLGAKRTLDLVAGTGRSPAPAPTLVPAPVPTLVPAPAPTLVPAPAPTLVPDPPSGVSRIGEGSNGAFLVLSFAFLVSSFFGFY</sequence>
<dbReference type="GO" id="GO:0016020">
    <property type="term" value="C:membrane"/>
    <property type="evidence" value="ECO:0007669"/>
    <property type="project" value="UniProtKB-SubCell"/>
</dbReference>
<keyword evidence="6" id="KW-1133">Transmembrane helix</keyword>
<dbReference type="PANTHER" id="PTHR23130:SF195">
    <property type="entry name" value="CYTOCHROME B561 AND DOMON DOMAIN-CONTAINING PROTEIN"/>
    <property type="match status" value="1"/>
</dbReference>
<evidence type="ECO:0000259" key="8">
    <source>
        <dbReference type="PROSITE" id="PS50836"/>
    </source>
</evidence>
<comment type="caution">
    <text evidence="9">The sequence shown here is derived from an EMBL/GenBank/DDBJ whole genome shotgun (WGS) entry which is preliminary data.</text>
</comment>
<evidence type="ECO:0000256" key="6">
    <source>
        <dbReference type="SAM" id="Phobius"/>
    </source>
</evidence>
<dbReference type="InterPro" id="IPR005018">
    <property type="entry name" value="DOMON_domain"/>
</dbReference>
<evidence type="ECO:0000256" key="4">
    <source>
        <dbReference type="ARBA" id="ARBA00022982"/>
    </source>
</evidence>
<proteinExistence type="predicted"/>
<dbReference type="AlphaFoldDB" id="A0ABD3JCM0"/>
<evidence type="ECO:0000256" key="2">
    <source>
        <dbReference type="ARBA" id="ARBA00022448"/>
    </source>
</evidence>
<dbReference type="Pfam" id="PF04526">
    <property type="entry name" value="DUF568"/>
    <property type="match status" value="1"/>
</dbReference>
<evidence type="ECO:0000313" key="10">
    <source>
        <dbReference type="Proteomes" id="UP001634007"/>
    </source>
</evidence>
<evidence type="ECO:0000256" key="3">
    <source>
        <dbReference type="ARBA" id="ARBA00022729"/>
    </source>
</evidence>
<keyword evidence="6" id="KW-0812">Transmembrane</keyword>
<evidence type="ECO:0000256" key="1">
    <source>
        <dbReference type="ARBA" id="ARBA00004370"/>
    </source>
</evidence>
<keyword evidence="3 7" id="KW-0732">Signal</keyword>
<organism evidence="9 10">
    <name type="scientific">Eucalyptus globulus</name>
    <name type="common">Tasmanian blue gum</name>
    <dbReference type="NCBI Taxonomy" id="34317"/>
    <lineage>
        <taxon>Eukaryota</taxon>
        <taxon>Viridiplantae</taxon>
        <taxon>Streptophyta</taxon>
        <taxon>Embryophyta</taxon>
        <taxon>Tracheophyta</taxon>
        <taxon>Spermatophyta</taxon>
        <taxon>Magnoliopsida</taxon>
        <taxon>eudicotyledons</taxon>
        <taxon>Gunneridae</taxon>
        <taxon>Pentapetalae</taxon>
        <taxon>rosids</taxon>
        <taxon>malvids</taxon>
        <taxon>Myrtales</taxon>
        <taxon>Myrtaceae</taxon>
        <taxon>Myrtoideae</taxon>
        <taxon>Eucalypteae</taxon>
        <taxon>Eucalyptus</taxon>
    </lineage>
</organism>
<comment type="subcellular location">
    <subcellularLocation>
        <location evidence="1">Membrane</location>
    </subcellularLocation>
</comment>
<dbReference type="CDD" id="cd09629">
    <property type="entry name" value="DOMON_CIL1_like"/>
    <property type="match status" value="1"/>
</dbReference>
<protein>
    <recommendedName>
        <fullName evidence="8">DOMON domain-containing protein</fullName>
    </recommendedName>
</protein>
<evidence type="ECO:0000256" key="5">
    <source>
        <dbReference type="ARBA" id="ARBA00023136"/>
    </source>
</evidence>
<keyword evidence="5 6" id="KW-0472">Membrane</keyword>
<dbReference type="Proteomes" id="UP001634007">
    <property type="component" value="Unassembled WGS sequence"/>
</dbReference>
<feature type="chain" id="PRO_5044758392" description="DOMON domain-containing protein" evidence="7">
    <location>
        <begin position="34"/>
        <end position="270"/>
    </location>
</feature>
<feature type="domain" description="DOMON" evidence="8">
    <location>
        <begin position="56"/>
        <end position="171"/>
    </location>
</feature>
<gene>
    <name evidence="9" type="ORF">ACJRO7_030121</name>
</gene>
<keyword evidence="2" id="KW-0813">Transport</keyword>
<feature type="transmembrane region" description="Helical" evidence="6">
    <location>
        <begin position="252"/>
        <end position="269"/>
    </location>
</feature>
<evidence type="ECO:0000313" key="9">
    <source>
        <dbReference type="EMBL" id="KAL3725057.1"/>
    </source>
</evidence>
<feature type="signal peptide" evidence="7">
    <location>
        <begin position="1"/>
        <end position="33"/>
    </location>
</feature>
<dbReference type="InterPro" id="IPR045265">
    <property type="entry name" value="AIR12_DOMON"/>
</dbReference>
<keyword evidence="10" id="KW-1185">Reference proteome</keyword>
<keyword evidence="4" id="KW-0249">Electron transport</keyword>
<dbReference type="PANTHER" id="PTHR23130">
    <property type="entry name" value="CYTOCHROME B561 AND DOMON DOMAIN-CONTAINING PROTEIN"/>
    <property type="match status" value="1"/>
</dbReference>
<dbReference type="PROSITE" id="PS50836">
    <property type="entry name" value="DOMON"/>
    <property type="match status" value="1"/>
</dbReference>